<keyword evidence="3" id="KW-0597">Phosphoprotein</keyword>
<dbReference type="GO" id="GO:0046872">
    <property type="term" value="F:metal ion binding"/>
    <property type="evidence" value="ECO:0007669"/>
    <property type="project" value="UniProtKB-KW"/>
</dbReference>
<keyword evidence="2" id="KW-0963">Cytoplasm</keyword>
<protein>
    <recommendedName>
        <fullName evidence="5">HpcH/HpaI aldolase/citrate lyase domain-containing protein</fullName>
    </recommendedName>
</protein>
<dbReference type="Pfam" id="PF03328">
    <property type="entry name" value="HpcH_HpaI"/>
    <property type="match status" value="1"/>
</dbReference>
<evidence type="ECO:0000256" key="1">
    <source>
        <dbReference type="ARBA" id="ARBA00004496"/>
    </source>
</evidence>
<gene>
    <name evidence="6" type="ORF">METZ01_LOCUS464514</name>
</gene>
<dbReference type="GO" id="GO:0005737">
    <property type="term" value="C:cytoplasm"/>
    <property type="evidence" value="ECO:0007669"/>
    <property type="project" value="UniProtKB-SubCell"/>
</dbReference>
<sequence length="151" mass="16721">MSEKSYMSGKPEVKSDYCVSYSPANSGGLSINIQSKTAILHGSKLNSITEETLLDLGIKNGKISIIDNGGQYFVLKARIEAVIKDAKPKLSRESLPPFKKYTQYNSSRDRFRRSRLYIPGNQAKLMLNAGIHQPDAIILDLEDSVAPSEKD</sequence>
<organism evidence="6">
    <name type="scientific">marine metagenome</name>
    <dbReference type="NCBI Taxonomy" id="408172"/>
    <lineage>
        <taxon>unclassified sequences</taxon>
        <taxon>metagenomes</taxon>
        <taxon>ecological metagenomes</taxon>
    </lineage>
</organism>
<evidence type="ECO:0000256" key="3">
    <source>
        <dbReference type="ARBA" id="ARBA00022553"/>
    </source>
</evidence>
<feature type="domain" description="HpcH/HpaI aldolase/citrate lyase" evidence="5">
    <location>
        <begin position="113"/>
        <end position="151"/>
    </location>
</feature>
<dbReference type="AlphaFoldDB" id="A0A383AVV4"/>
<dbReference type="GO" id="GO:0003824">
    <property type="term" value="F:catalytic activity"/>
    <property type="evidence" value="ECO:0007669"/>
    <property type="project" value="InterPro"/>
</dbReference>
<accession>A0A383AVV4</accession>
<dbReference type="Pfam" id="PF06857">
    <property type="entry name" value="ACP"/>
    <property type="match status" value="1"/>
</dbReference>
<dbReference type="InterPro" id="IPR040442">
    <property type="entry name" value="Pyrv_kinase-like_dom_sf"/>
</dbReference>
<dbReference type="Gene3D" id="3.20.20.60">
    <property type="entry name" value="Phosphoenolpyruvate-binding domains"/>
    <property type="match status" value="1"/>
</dbReference>
<name>A0A383AVV4_9ZZZZ</name>
<evidence type="ECO:0000313" key="6">
    <source>
        <dbReference type="EMBL" id="SVE11660.1"/>
    </source>
</evidence>
<feature type="non-terminal residue" evidence="6">
    <location>
        <position position="151"/>
    </location>
</feature>
<evidence type="ECO:0000256" key="2">
    <source>
        <dbReference type="ARBA" id="ARBA00022490"/>
    </source>
</evidence>
<dbReference type="InterPro" id="IPR023439">
    <property type="entry name" value="Mal_deCO2ase/Cit_lyase_ACP"/>
</dbReference>
<proteinExistence type="predicted"/>
<keyword evidence="4" id="KW-0479">Metal-binding</keyword>
<evidence type="ECO:0000259" key="5">
    <source>
        <dbReference type="Pfam" id="PF03328"/>
    </source>
</evidence>
<dbReference type="InterPro" id="IPR015813">
    <property type="entry name" value="Pyrv/PenolPyrv_kinase-like_dom"/>
</dbReference>
<comment type="subcellular location">
    <subcellularLocation>
        <location evidence="1">Cytoplasm</location>
    </subcellularLocation>
</comment>
<dbReference type="SUPFAM" id="SSF51621">
    <property type="entry name" value="Phosphoenolpyruvate/pyruvate domain"/>
    <property type="match status" value="1"/>
</dbReference>
<evidence type="ECO:0000256" key="4">
    <source>
        <dbReference type="ARBA" id="ARBA00022723"/>
    </source>
</evidence>
<dbReference type="InterPro" id="IPR005000">
    <property type="entry name" value="Aldolase/citrate-lyase_domain"/>
</dbReference>
<dbReference type="EMBL" id="UINC01195204">
    <property type="protein sequence ID" value="SVE11660.1"/>
    <property type="molecule type" value="Genomic_DNA"/>
</dbReference>
<reference evidence="6" key="1">
    <citation type="submission" date="2018-05" db="EMBL/GenBank/DDBJ databases">
        <authorList>
            <person name="Lanie J.A."/>
            <person name="Ng W.-L."/>
            <person name="Kazmierczak K.M."/>
            <person name="Andrzejewski T.M."/>
            <person name="Davidsen T.M."/>
            <person name="Wayne K.J."/>
            <person name="Tettelin H."/>
            <person name="Glass J.I."/>
            <person name="Rusch D."/>
            <person name="Podicherti R."/>
            <person name="Tsui H.-C.T."/>
            <person name="Winkler M.E."/>
        </authorList>
    </citation>
    <scope>NUCLEOTIDE SEQUENCE</scope>
</reference>